<dbReference type="EMBL" id="JACAZI010000001">
    <property type="protein sequence ID" value="KAF7372266.1"/>
    <property type="molecule type" value="Genomic_DNA"/>
</dbReference>
<dbReference type="InterPro" id="IPR013922">
    <property type="entry name" value="Cyclin_PHO80-like"/>
</dbReference>
<feature type="compositionally biased region" description="Low complexity" evidence="1">
    <location>
        <begin position="15"/>
        <end position="33"/>
    </location>
</feature>
<dbReference type="InterPro" id="IPR006671">
    <property type="entry name" value="Cyclin_N"/>
</dbReference>
<dbReference type="GO" id="GO:0005634">
    <property type="term" value="C:nucleus"/>
    <property type="evidence" value="ECO:0007669"/>
    <property type="project" value="TreeGrafter"/>
</dbReference>
<feature type="domain" description="Cyclin N-terminal" evidence="2">
    <location>
        <begin position="105"/>
        <end position="160"/>
    </location>
</feature>
<gene>
    <name evidence="3" type="ORF">MVEN_00086300</name>
</gene>
<dbReference type="CDD" id="cd20557">
    <property type="entry name" value="CYCLIN_ScPCL1-like"/>
    <property type="match status" value="1"/>
</dbReference>
<evidence type="ECO:0000259" key="2">
    <source>
        <dbReference type="Pfam" id="PF00134"/>
    </source>
</evidence>
<organism evidence="3 4">
    <name type="scientific">Mycena venus</name>
    <dbReference type="NCBI Taxonomy" id="2733690"/>
    <lineage>
        <taxon>Eukaryota</taxon>
        <taxon>Fungi</taxon>
        <taxon>Dikarya</taxon>
        <taxon>Basidiomycota</taxon>
        <taxon>Agaricomycotina</taxon>
        <taxon>Agaricomycetes</taxon>
        <taxon>Agaricomycetidae</taxon>
        <taxon>Agaricales</taxon>
        <taxon>Marasmiineae</taxon>
        <taxon>Mycenaceae</taxon>
        <taxon>Mycena</taxon>
    </lineage>
</organism>
<dbReference type="InterPro" id="IPR036915">
    <property type="entry name" value="Cyclin-like_sf"/>
</dbReference>
<reference evidence="3" key="1">
    <citation type="submission" date="2020-05" db="EMBL/GenBank/DDBJ databases">
        <title>Mycena genomes resolve the evolution of fungal bioluminescence.</title>
        <authorList>
            <person name="Tsai I.J."/>
        </authorList>
    </citation>
    <scope>NUCLEOTIDE SEQUENCE</scope>
    <source>
        <strain evidence="3">CCC161011</strain>
    </source>
</reference>
<comment type="caution">
    <text evidence="3">The sequence shown here is derived from an EMBL/GenBank/DDBJ whole genome shotgun (WGS) entry which is preliminary data.</text>
</comment>
<feature type="compositionally biased region" description="Polar residues" evidence="1">
    <location>
        <begin position="1"/>
        <end position="13"/>
    </location>
</feature>
<evidence type="ECO:0000313" key="3">
    <source>
        <dbReference type="EMBL" id="KAF7372266.1"/>
    </source>
</evidence>
<feature type="region of interest" description="Disordered" evidence="1">
    <location>
        <begin position="1"/>
        <end position="34"/>
    </location>
</feature>
<dbReference type="SUPFAM" id="SSF47954">
    <property type="entry name" value="Cyclin-like"/>
    <property type="match status" value="1"/>
</dbReference>
<accession>A0A8H7DI71</accession>
<dbReference type="Proteomes" id="UP000620124">
    <property type="component" value="Unassembled WGS sequence"/>
</dbReference>
<name>A0A8H7DI71_9AGAR</name>
<dbReference type="GO" id="GO:0000307">
    <property type="term" value="C:cyclin-dependent protein kinase holoenzyme complex"/>
    <property type="evidence" value="ECO:0007669"/>
    <property type="project" value="TreeGrafter"/>
</dbReference>
<dbReference type="AlphaFoldDB" id="A0A8H7DI71"/>
<evidence type="ECO:0000313" key="4">
    <source>
        <dbReference type="Proteomes" id="UP000620124"/>
    </source>
</evidence>
<dbReference type="OrthoDB" id="10250320at2759"/>
<dbReference type="GO" id="GO:0016538">
    <property type="term" value="F:cyclin-dependent protein serine/threonine kinase regulator activity"/>
    <property type="evidence" value="ECO:0007669"/>
    <property type="project" value="TreeGrafter"/>
</dbReference>
<dbReference type="Pfam" id="PF00134">
    <property type="entry name" value="Cyclin_N"/>
    <property type="match status" value="1"/>
</dbReference>
<dbReference type="GO" id="GO:0019901">
    <property type="term" value="F:protein kinase binding"/>
    <property type="evidence" value="ECO:0007669"/>
    <property type="project" value="InterPro"/>
</dbReference>
<evidence type="ECO:0000256" key="1">
    <source>
        <dbReference type="SAM" id="MobiDB-lite"/>
    </source>
</evidence>
<dbReference type="PANTHER" id="PTHR15615">
    <property type="match status" value="1"/>
</dbReference>
<protein>
    <submittedName>
        <fullName evidence="3">Alternative cyclin pcl1</fullName>
    </submittedName>
</protein>
<sequence length="200" mass="22167">MFSFVDSPSSPSCGSVERSSLSSPRSTHSSPVHAASLVDPARHSPALMHLIDIELSQPVIEYVVDCVSETVDHAMGRTPCSSRRRTPTAQKFIGFVSTVLLRAEEYALERTFLGALIVASKYTNDNTLKNVHWALCTGVFGKRDIGRIEYEFLDVLDWELGVTEEDLLAYHAGFATAALSGHEMQRSSSRPRRVERVRGR</sequence>
<dbReference type="Gene3D" id="1.10.472.10">
    <property type="entry name" value="Cyclin-like"/>
    <property type="match status" value="1"/>
</dbReference>
<dbReference type="PANTHER" id="PTHR15615:SF10">
    <property type="entry name" value="PHO85 CYCLIN-2-RELATED"/>
    <property type="match status" value="1"/>
</dbReference>
<proteinExistence type="predicted"/>
<keyword evidence="4" id="KW-1185">Reference proteome</keyword>